<dbReference type="OrthoDB" id="4110502at2759"/>
<feature type="domain" description="AB hydrolase-1" evidence="1">
    <location>
        <begin position="3"/>
        <end position="177"/>
    </location>
</feature>
<dbReference type="STRING" id="91928.A0A0D1ZCH0"/>
<dbReference type="VEuPathDB" id="FungiDB:PV08_10036"/>
<dbReference type="AlphaFoldDB" id="A0A0D1ZCH0"/>
<organism evidence="2 3">
    <name type="scientific">Exophiala spinifera</name>
    <dbReference type="NCBI Taxonomy" id="91928"/>
    <lineage>
        <taxon>Eukaryota</taxon>
        <taxon>Fungi</taxon>
        <taxon>Dikarya</taxon>
        <taxon>Ascomycota</taxon>
        <taxon>Pezizomycotina</taxon>
        <taxon>Eurotiomycetes</taxon>
        <taxon>Chaetothyriomycetidae</taxon>
        <taxon>Chaetothyriales</taxon>
        <taxon>Herpotrichiellaceae</taxon>
        <taxon>Exophiala</taxon>
    </lineage>
</organism>
<evidence type="ECO:0000259" key="1">
    <source>
        <dbReference type="Pfam" id="PF12697"/>
    </source>
</evidence>
<accession>A0A0D1ZCH0</accession>
<dbReference type="InterPro" id="IPR029058">
    <property type="entry name" value="AB_hydrolase_fold"/>
</dbReference>
<dbReference type="PANTHER" id="PTHR37017">
    <property type="entry name" value="AB HYDROLASE-1 DOMAIN-CONTAINING PROTEIN-RELATED"/>
    <property type="match status" value="1"/>
</dbReference>
<dbReference type="SUPFAM" id="SSF53474">
    <property type="entry name" value="alpha/beta-Hydrolases"/>
    <property type="match status" value="1"/>
</dbReference>
<name>A0A0D1ZCH0_9EURO</name>
<proteinExistence type="predicted"/>
<dbReference type="PANTHER" id="PTHR37017:SF11">
    <property type="entry name" value="ESTERASE_LIPASE_THIOESTERASE DOMAIN-CONTAINING PROTEIN"/>
    <property type="match status" value="1"/>
</dbReference>
<dbReference type="EMBL" id="KN847499">
    <property type="protein sequence ID" value="KIW10737.1"/>
    <property type="molecule type" value="Genomic_DNA"/>
</dbReference>
<keyword evidence="3" id="KW-1185">Reference proteome</keyword>
<sequence length="186" mass="20818">MFDDADLMRRELEHLIAEQAQDVLLVMPSYGGIVGTQAAVGLGKVERQAGYDQRGERGGVVCLLYVCAFIWQKASICENGICVPMNPERIFYQDLPVDDQTKWATHIKPQPLAYQFNPMTKAAYENIPVTYLHCKNDQALPLHIQKFFVERCIAKVETFTCAAGHSPFLSQPDNFVKIVVKISGPA</sequence>
<evidence type="ECO:0000313" key="2">
    <source>
        <dbReference type="EMBL" id="KIW10737.1"/>
    </source>
</evidence>
<dbReference type="InterPro" id="IPR052897">
    <property type="entry name" value="Sec-Metab_Biosynth_Hydrolase"/>
</dbReference>
<protein>
    <recommendedName>
        <fullName evidence="1">AB hydrolase-1 domain-containing protein</fullName>
    </recommendedName>
</protein>
<dbReference type="Gene3D" id="3.40.50.1820">
    <property type="entry name" value="alpha/beta hydrolase"/>
    <property type="match status" value="1"/>
</dbReference>
<evidence type="ECO:0000313" key="3">
    <source>
        <dbReference type="Proteomes" id="UP000053328"/>
    </source>
</evidence>
<dbReference type="Proteomes" id="UP000053328">
    <property type="component" value="Unassembled WGS sequence"/>
</dbReference>
<dbReference type="HOGENOM" id="CLU_046066_1_3_1"/>
<reference evidence="2 3" key="1">
    <citation type="submission" date="2015-01" db="EMBL/GenBank/DDBJ databases">
        <title>The Genome Sequence of Exophiala spinifera CBS89968.</title>
        <authorList>
            <consortium name="The Broad Institute Genomics Platform"/>
            <person name="Cuomo C."/>
            <person name="de Hoog S."/>
            <person name="Gorbushina A."/>
            <person name="Stielow B."/>
            <person name="Teixiera M."/>
            <person name="Abouelleil A."/>
            <person name="Chapman S.B."/>
            <person name="Priest M."/>
            <person name="Young S.K."/>
            <person name="Wortman J."/>
            <person name="Nusbaum C."/>
            <person name="Birren B."/>
        </authorList>
    </citation>
    <scope>NUCLEOTIDE SEQUENCE [LARGE SCALE GENOMIC DNA]</scope>
    <source>
        <strain evidence="2 3">CBS 89968</strain>
    </source>
</reference>
<dbReference type="RefSeq" id="XP_016230953.1">
    <property type="nucleotide sequence ID" value="XM_016384351.1"/>
</dbReference>
<dbReference type="Pfam" id="PF12697">
    <property type="entry name" value="Abhydrolase_6"/>
    <property type="match status" value="1"/>
</dbReference>
<dbReference type="InterPro" id="IPR000073">
    <property type="entry name" value="AB_hydrolase_1"/>
</dbReference>
<gene>
    <name evidence="2" type="ORF">PV08_10036</name>
</gene>
<dbReference type="GeneID" id="27337119"/>